<dbReference type="OrthoDB" id="8970999at2"/>
<dbReference type="InterPro" id="IPR011990">
    <property type="entry name" value="TPR-like_helical_dom_sf"/>
</dbReference>
<dbReference type="PANTHER" id="PTHR45641">
    <property type="entry name" value="TETRATRICOPEPTIDE REPEAT PROTEIN (AFU_ORTHOLOGUE AFUA_6G03870)"/>
    <property type="match status" value="1"/>
</dbReference>
<dbReference type="AlphaFoldDB" id="A0A5S9Q6T0"/>
<keyword evidence="2" id="KW-0802">TPR repeat</keyword>
<evidence type="ECO:0008006" key="5">
    <source>
        <dbReference type="Google" id="ProtNLM"/>
    </source>
</evidence>
<sequence length="339" mass="38306">MKISNIVLSLITAFCLSGCSDMTDWMEYSDSGWEKNNQEKYLEAEKLYDIAYEKIHFGFFLDKEGLAALTTNMAANYRALAKYEKAEKFYLEALELWGDTVGKEHENYATIANNISLFYEQSGQLDKALEMANESLRIRMSIYGEVSEDVVISHRALSSIYLEKNDLLNAIRHGEKALSLAQKGFNNKSEIVASSELSLGRAYRYSGDISNAIKHISKAASVYEIHFPNITRSGDTLNELALIQKNDGDYRNASENFNKAVNIYSKIYSYQHPYVAIVYENLANNYWDWGKGSDALLSIEKGLNISQNVYGETHKYTLKLKDICRQMSDISSITSTCGG</sequence>
<protein>
    <recommendedName>
        <fullName evidence="5">Photosystem I assembly protein Ycf3</fullName>
    </recommendedName>
</protein>
<dbReference type="SUPFAM" id="SSF48452">
    <property type="entry name" value="TPR-like"/>
    <property type="match status" value="2"/>
</dbReference>
<evidence type="ECO:0000256" key="2">
    <source>
        <dbReference type="ARBA" id="ARBA00022803"/>
    </source>
</evidence>
<proteinExistence type="predicted"/>
<dbReference type="Proteomes" id="UP000441399">
    <property type="component" value="Unassembled WGS sequence"/>
</dbReference>
<dbReference type="Pfam" id="PF13424">
    <property type="entry name" value="TPR_12"/>
    <property type="match status" value="3"/>
</dbReference>
<dbReference type="SMART" id="SM00028">
    <property type="entry name" value="TPR"/>
    <property type="match status" value="6"/>
</dbReference>
<dbReference type="EMBL" id="CACSIO010000017">
    <property type="protein sequence ID" value="CAA0113530.1"/>
    <property type="molecule type" value="Genomic_DNA"/>
</dbReference>
<keyword evidence="4" id="KW-1185">Reference proteome</keyword>
<keyword evidence="1" id="KW-0677">Repeat</keyword>
<gene>
    <name evidence="3" type="ORF">OPDIPICF_04738</name>
</gene>
<evidence type="ECO:0000313" key="4">
    <source>
        <dbReference type="Proteomes" id="UP000441399"/>
    </source>
</evidence>
<dbReference type="PANTHER" id="PTHR45641:SF19">
    <property type="entry name" value="NEPHROCYSTIN-3"/>
    <property type="match status" value="1"/>
</dbReference>
<accession>A0A5S9Q6T0</accession>
<dbReference type="InterPro" id="IPR019734">
    <property type="entry name" value="TPR_rpt"/>
</dbReference>
<evidence type="ECO:0000313" key="3">
    <source>
        <dbReference type="EMBL" id="CAA0113530.1"/>
    </source>
</evidence>
<reference evidence="3 4" key="1">
    <citation type="submission" date="2019-11" db="EMBL/GenBank/DDBJ databases">
        <authorList>
            <person name="Holert J."/>
        </authorList>
    </citation>
    <scope>NUCLEOTIDE SEQUENCE [LARGE SCALE GENOMIC DNA]</scope>
    <source>
        <strain evidence="3">SB11_3</strain>
    </source>
</reference>
<name>A0A5S9Q6T0_9GAMM</name>
<dbReference type="Gene3D" id="1.25.40.10">
    <property type="entry name" value="Tetratricopeptide repeat domain"/>
    <property type="match status" value="2"/>
</dbReference>
<evidence type="ECO:0000256" key="1">
    <source>
        <dbReference type="ARBA" id="ARBA00022737"/>
    </source>
</evidence>
<organism evidence="3 4">
    <name type="scientific">BD1-7 clade bacterium</name>
    <dbReference type="NCBI Taxonomy" id="2029982"/>
    <lineage>
        <taxon>Bacteria</taxon>
        <taxon>Pseudomonadati</taxon>
        <taxon>Pseudomonadota</taxon>
        <taxon>Gammaproteobacteria</taxon>
        <taxon>Cellvibrionales</taxon>
        <taxon>Spongiibacteraceae</taxon>
        <taxon>BD1-7 clade</taxon>
    </lineage>
</organism>